<reference evidence="2" key="1">
    <citation type="submission" date="2022-10" db="EMBL/GenBank/DDBJ databases">
        <title>WGS of marine actinomycetes from Thailand.</title>
        <authorList>
            <person name="Thawai C."/>
        </authorList>
    </citation>
    <scope>NUCLEOTIDE SEQUENCE</scope>
    <source>
        <strain evidence="2">SW21</strain>
    </source>
</reference>
<dbReference type="AlphaFoldDB" id="A0A9X3D3S0"/>
<proteinExistence type="predicted"/>
<evidence type="ECO:0000313" key="3">
    <source>
        <dbReference type="Proteomes" id="UP001143347"/>
    </source>
</evidence>
<sequence>MNEPQRNIKGLHWLSTDQKLTVRRPATEPSEKKQTNKAVTIYISPEVYTKARLTYHATRSAEDDRTWSHFVEKAIADEVARREQRHNGGDPFGGVDTPLSPGRPLAD</sequence>
<dbReference type="Gene3D" id="6.10.180.30">
    <property type="match status" value="1"/>
</dbReference>
<keyword evidence="3" id="KW-1185">Reference proteome</keyword>
<feature type="region of interest" description="Disordered" evidence="1">
    <location>
        <begin position="78"/>
        <end position="107"/>
    </location>
</feature>
<comment type="caution">
    <text evidence="2">The sequence shown here is derived from an EMBL/GenBank/DDBJ whole genome shotgun (WGS) entry which is preliminary data.</text>
</comment>
<dbReference type="RefSeq" id="WP_240859914.1">
    <property type="nucleotide sequence ID" value="NZ_JAPKFM010000006.1"/>
</dbReference>
<organism evidence="2 3">
    <name type="scientific">Gordonia aquimaris</name>
    <dbReference type="NCBI Taxonomy" id="2984863"/>
    <lineage>
        <taxon>Bacteria</taxon>
        <taxon>Bacillati</taxon>
        <taxon>Actinomycetota</taxon>
        <taxon>Actinomycetes</taxon>
        <taxon>Mycobacteriales</taxon>
        <taxon>Gordoniaceae</taxon>
        <taxon>Gordonia</taxon>
    </lineage>
</organism>
<evidence type="ECO:0000313" key="2">
    <source>
        <dbReference type="EMBL" id="MCX2964180.1"/>
    </source>
</evidence>
<gene>
    <name evidence="2" type="ORF">OSB52_08770</name>
</gene>
<protein>
    <recommendedName>
        <fullName evidence="4">Centromere-binding protein ParB C-terminal domain-containing protein</fullName>
    </recommendedName>
</protein>
<evidence type="ECO:0000256" key="1">
    <source>
        <dbReference type="SAM" id="MobiDB-lite"/>
    </source>
</evidence>
<evidence type="ECO:0008006" key="4">
    <source>
        <dbReference type="Google" id="ProtNLM"/>
    </source>
</evidence>
<name>A0A9X3D3S0_9ACTN</name>
<dbReference type="EMBL" id="JAPKFM010000006">
    <property type="protein sequence ID" value="MCX2964180.1"/>
    <property type="molecule type" value="Genomic_DNA"/>
</dbReference>
<feature type="compositionally biased region" description="Basic and acidic residues" evidence="1">
    <location>
        <begin position="78"/>
        <end position="88"/>
    </location>
</feature>
<dbReference type="Proteomes" id="UP001143347">
    <property type="component" value="Unassembled WGS sequence"/>
</dbReference>
<accession>A0A9X3D3S0</accession>